<dbReference type="Pfam" id="PF02630">
    <property type="entry name" value="SCO1-SenC"/>
    <property type="match status" value="1"/>
</dbReference>
<evidence type="ECO:0000256" key="4">
    <source>
        <dbReference type="PIRSR" id="PIRSR603782-2"/>
    </source>
</evidence>
<dbReference type="PANTHER" id="PTHR12151:SF25">
    <property type="entry name" value="LINALOOL DEHYDRATASE_ISOMERASE DOMAIN-CONTAINING PROTEIN"/>
    <property type="match status" value="1"/>
</dbReference>
<evidence type="ECO:0000256" key="1">
    <source>
        <dbReference type="ARBA" id="ARBA00010996"/>
    </source>
</evidence>
<dbReference type="SUPFAM" id="SSF52833">
    <property type="entry name" value="Thioredoxin-like"/>
    <property type="match status" value="1"/>
</dbReference>
<organism evidence="6 7">
    <name type="scientific">Candidatus Thiothrix singaporensis</name>
    <dbReference type="NCBI Taxonomy" id="2799669"/>
    <lineage>
        <taxon>Bacteria</taxon>
        <taxon>Pseudomonadati</taxon>
        <taxon>Pseudomonadota</taxon>
        <taxon>Gammaproteobacteria</taxon>
        <taxon>Thiotrichales</taxon>
        <taxon>Thiotrichaceae</taxon>
        <taxon>Thiothrix</taxon>
    </lineage>
</organism>
<evidence type="ECO:0000313" key="6">
    <source>
        <dbReference type="EMBL" id="QLQ30496.1"/>
    </source>
</evidence>
<name>A0A7L6AN12_9GAMM</name>
<feature type="disulfide bond" description="Redox-active" evidence="4">
    <location>
        <begin position="77"/>
        <end position="81"/>
    </location>
</feature>
<dbReference type="InterPro" id="IPR036249">
    <property type="entry name" value="Thioredoxin-like_sf"/>
</dbReference>
<keyword evidence="7" id="KW-1185">Reference proteome</keyword>
<feature type="binding site" evidence="3">
    <location>
        <position position="81"/>
    </location>
    <ligand>
        <name>Cu cation</name>
        <dbReference type="ChEBI" id="CHEBI:23378"/>
    </ligand>
</feature>
<dbReference type="EMBL" id="CP059265">
    <property type="protein sequence ID" value="QLQ30496.1"/>
    <property type="molecule type" value="Genomic_DNA"/>
</dbReference>
<dbReference type="KEGG" id="this:HZT40_01415"/>
<accession>A0A7L6AN12</accession>
<keyword evidence="3" id="KW-0479">Metal-binding</keyword>
<protein>
    <submittedName>
        <fullName evidence="6">SCO family protein</fullName>
    </submittedName>
</protein>
<feature type="domain" description="Thioredoxin" evidence="5">
    <location>
        <begin position="25"/>
        <end position="201"/>
    </location>
</feature>
<comment type="similarity">
    <text evidence="1">Belongs to the SCO1/2 family.</text>
</comment>
<dbReference type="AlphaFoldDB" id="A0A7L6AN12"/>
<dbReference type="FunFam" id="3.40.30.10:FF:000013">
    <property type="entry name" value="Blast:Protein SCO1 homolog, mitochondrial"/>
    <property type="match status" value="1"/>
</dbReference>
<dbReference type="GO" id="GO:0046872">
    <property type="term" value="F:metal ion binding"/>
    <property type="evidence" value="ECO:0007669"/>
    <property type="project" value="UniProtKB-KW"/>
</dbReference>
<sequence>MNKFALIIGLLAFALGLGAAQYFISRPSMSADEGSTVVPVVAGKFGGDFTLMQGNKPVSLNDFKGKVVVMYFGYASCPDICPTTLSIIASGLKELTPDELAQVQPIFISVDPERDSGDKLMAYATHFHPSFIGITGSPQQVQQAAKQYGAYFAKVPGTSAMGYTVDHTSQTYLVSKDGQYVKILPHNITKQDVVDSIRDAL</sequence>
<proteinExistence type="inferred from homology"/>
<evidence type="ECO:0000259" key="5">
    <source>
        <dbReference type="PROSITE" id="PS51352"/>
    </source>
</evidence>
<dbReference type="Gene3D" id="3.40.30.10">
    <property type="entry name" value="Glutaredoxin"/>
    <property type="match status" value="1"/>
</dbReference>
<evidence type="ECO:0000256" key="3">
    <source>
        <dbReference type="PIRSR" id="PIRSR603782-1"/>
    </source>
</evidence>
<gene>
    <name evidence="6" type="ORF">HZT40_01415</name>
</gene>
<evidence type="ECO:0000313" key="7">
    <source>
        <dbReference type="Proteomes" id="UP000510621"/>
    </source>
</evidence>
<dbReference type="InterPro" id="IPR013766">
    <property type="entry name" value="Thioredoxin_domain"/>
</dbReference>
<reference evidence="6" key="1">
    <citation type="submission" date="2020-06" db="EMBL/GenBank/DDBJ databases">
        <title>Analysis procedures for assessing recovery of high quality, complete, closed genomes from Nanopore long read metagenome sequencing.</title>
        <authorList>
            <person name="Bessarab I."/>
            <person name="Arumugam K."/>
            <person name="Haryono M."/>
            <person name="Liu X."/>
            <person name="Roy S."/>
            <person name="Zuniga-Montanez R.E."/>
            <person name="Qiu G."/>
            <person name="Drautz-Moses D.I."/>
            <person name="Law Y.Y."/>
            <person name="Wuertz S."/>
            <person name="Lauro F.M."/>
            <person name="Huson D.H."/>
            <person name="Williams R.B."/>
        </authorList>
    </citation>
    <scope>NUCLEOTIDE SEQUENCE [LARGE SCALE GENOMIC DNA]</scope>
    <source>
        <strain evidence="6">SSD2</strain>
    </source>
</reference>
<feature type="binding site" evidence="3">
    <location>
        <position position="167"/>
    </location>
    <ligand>
        <name>Cu cation</name>
        <dbReference type="ChEBI" id="CHEBI:23378"/>
    </ligand>
</feature>
<dbReference type="PANTHER" id="PTHR12151">
    <property type="entry name" value="ELECTRON TRANSPORT PROTIN SCO1/SENC FAMILY MEMBER"/>
    <property type="match status" value="1"/>
</dbReference>
<dbReference type="PROSITE" id="PS51352">
    <property type="entry name" value="THIOREDOXIN_2"/>
    <property type="match status" value="1"/>
</dbReference>
<keyword evidence="4" id="KW-1015">Disulfide bond</keyword>
<dbReference type="Proteomes" id="UP000510621">
    <property type="component" value="Chromosome"/>
</dbReference>
<evidence type="ECO:0000256" key="2">
    <source>
        <dbReference type="ARBA" id="ARBA00023008"/>
    </source>
</evidence>
<dbReference type="CDD" id="cd02968">
    <property type="entry name" value="SCO"/>
    <property type="match status" value="1"/>
</dbReference>
<keyword evidence="2 3" id="KW-0186">Copper</keyword>
<feature type="binding site" evidence="3">
    <location>
        <position position="77"/>
    </location>
    <ligand>
        <name>Cu cation</name>
        <dbReference type="ChEBI" id="CHEBI:23378"/>
    </ligand>
</feature>
<dbReference type="InterPro" id="IPR003782">
    <property type="entry name" value="SCO1/SenC"/>
</dbReference>